<gene>
    <name evidence="1" type="ORF">HF568_06185</name>
</gene>
<accession>A0A8X8G517</accession>
<reference evidence="1" key="1">
    <citation type="journal article" date="2021" name="ISME J.">
        <title>Genomic evolution of the class Acidithiobacillia: deep-branching Proteobacteria living in extreme acidic conditions.</title>
        <authorList>
            <person name="Moya-Beltran A."/>
            <person name="Beard S."/>
            <person name="Rojas-Villalobos C."/>
            <person name="Issotta F."/>
            <person name="Gallardo Y."/>
            <person name="Ulloa R."/>
            <person name="Giaveno A."/>
            <person name="Degli Esposti M."/>
            <person name="Johnson D.B."/>
            <person name="Quatrini R."/>
        </authorList>
    </citation>
    <scope>NUCLEOTIDE SEQUENCE</scope>
    <source>
        <strain evidence="1">DSM 583</strain>
    </source>
</reference>
<name>A0A8X8G517_ACIFI</name>
<dbReference type="RefSeq" id="WP_215886159.1">
    <property type="nucleotide sequence ID" value="NZ_CP134225.1"/>
</dbReference>
<dbReference type="Proteomes" id="UP000887300">
    <property type="component" value="Unassembled WGS sequence"/>
</dbReference>
<evidence type="ECO:0000313" key="1">
    <source>
        <dbReference type="EMBL" id="MBU2722801.1"/>
    </source>
</evidence>
<sequence length="248" mass="28043">MQTEESRNITRANTAGAVLRAWIAAAMRYEGAPASAARLAILIPSMPEPHHVSQQLYELKKAGFVEKAGQLSDRSRKPVWRLTDDAEMDWIDDLESMLREIAEAARGRSTDELYSDRVAVRREMTALMQDRGLRTKSEILAGCPSAKSEHEVSQILHDLVREGIVVAEGESRKRLYWLPASNQGELEFASPESEEFTLERAEGKLRLVFQRGQVAKRKTQFRNGIQLQYDPSGYLLDITIHLKEIAHV</sequence>
<proteinExistence type="predicted"/>
<organism evidence="1 2">
    <name type="scientific">Acidithiobacillus ferridurans</name>
    <dbReference type="NCBI Taxonomy" id="1232575"/>
    <lineage>
        <taxon>Bacteria</taxon>
        <taxon>Pseudomonadati</taxon>
        <taxon>Pseudomonadota</taxon>
        <taxon>Acidithiobacillia</taxon>
        <taxon>Acidithiobacillales</taxon>
        <taxon>Acidithiobacillaceae</taxon>
        <taxon>Acidithiobacillus</taxon>
    </lineage>
</organism>
<evidence type="ECO:0000313" key="2">
    <source>
        <dbReference type="Proteomes" id="UP000887300"/>
    </source>
</evidence>
<protein>
    <submittedName>
        <fullName evidence="1">Rrf2 family transcriptional regulator</fullName>
    </submittedName>
</protein>
<dbReference type="EMBL" id="JABBHS010000191">
    <property type="protein sequence ID" value="MBU2722801.1"/>
    <property type="molecule type" value="Genomic_DNA"/>
</dbReference>
<dbReference type="AlphaFoldDB" id="A0A8X8G517"/>
<comment type="caution">
    <text evidence="1">The sequence shown here is derived from an EMBL/GenBank/DDBJ whole genome shotgun (WGS) entry which is preliminary data.</text>
</comment>